<evidence type="ECO:0000313" key="2">
    <source>
        <dbReference type="Proteomes" id="UP000287547"/>
    </source>
</evidence>
<proteinExistence type="predicted"/>
<protein>
    <submittedName>
        <fullName evidence="1">Uncharacterized protein</fullName>
    </submittedName>
</protein>
<sequence length="81" mass="8966">MGVIVFEINELVLNGFPRIDRDRVSESFQRELTRLLHVSPPSLESGRTVDVVSLPALPPTTSSRRLGEMLARAVHDGVTRA</sequence>
<dbReference type="Proteomes" id="UP000287547">
    <property type="component" value="Unassembled WGS sequence"/>
</dbReference>
<comment type="caution">
    <text evidence="1">The sequence shown here is derived from an EMBL/GenBank/DDBJ whole genome shotgun (WGS) entry which is preliminary data.</text>
</comment>
<gene>
    <name evidence="1" type="ORF">DMH04_08890</name>
</gene>
<accession>A0A428ZIE7</accession>
<reference evidence="1 2" key="1">
    <citation type="submission" date="2018-05" db="EMBL/GenBank/DDBJ databases">
        <title>Evolution of GPA BGCs.</title>
        <authorList>
            <person name="Waglechner N."/>
            <person name="Wright G.D."/>
        </authorList>
    </citation>
    <scope>NUCLEOTIDE SEQUENCE [LARGE SCALE GENOMIC DNA]</scope>
    <source>
        <strain evidence="1 2">A82846</strain>
    </source>
</reference>
<dbReference type="OrthoDB" id="3692879at2"/>
<dbReference type="RefSeq" id="WP_037255481.1">
    <property type="nucleotide sequence ID" value="NZ_QHKI01000005.1"/>
</dbReference>
<organism evidence="1 2">
    <name type="scientific">Kibdelosporangium aridum</name>
    <dbReference type="NCBI Taxonomy" id="2030"/>
    <lineage>
        <taxon>Bacteria</taxon>
        <taxon>Bacillati</taxon>
        <taxon>Actinomycetota</taxon>
        <taxon>Actinomycetes</taxon>
        <taxon>Pseudonocardiales</taxon>
        <taxon>Pseudonocardiaceae</taxon>
        <taxon>Kibdelosporangium</taxon>
    </lineage>
</organism>
<dbReference type="AlphaFoldDB" id="A0A428ZIE7"/>
<name>A0A428ZIE7_KIBAR</name>
<dbReference type="EMBL" id="QHKI01000005">
    <property type="protein sequence ID" value="RSM87837.1"/>
    <property type="molecule type" value="Genomic_DNA"/>
</dbReference>
<evidence type="ECO:0000313" key="1">
    <source>
        <dbReference type="EMBL" id="RSM87837.1"/>
    </source>
</evidence>